<proteinExistence type="predicted"/>
<name>A0A5M6CTJ9_9BACT</name>
<reference evidence="1 2" key="1">
    <citation type="submission" date="2019-09" db="EMBL/GenBank/DDBJ databases">
        <title>Genome sequence and assembly of Taibaiella sp.</title>
        <authorList>
            <person name="Chhetri G."/>
        </authorList>
    </citation>
    <scope>NUCLEOTIDE SEQUENCE [LARGE SCALE GENOMIC DNA]</scope>
    <source>
        <strain evidence="1 2">KVB11</strain>
    </source>
</reference>
<organism evidence="1 2">
    <name type="scientific">Taibaiella lutea</name>
    <dbReference type="NCBI Taxonomy" id="2608001"/>
    <lineage>
        <taxon>Bacteria</taxon>
        <taxon>Pseudomonadati</taxon>
        <taxon>Bacteroidota</taxon>
        <taxon>Chitinophagia</taxon>
        <taxon>Chitinophagales</taxon>
        <taxon>Chitinophagaceae</taxon>
        <taxon>Taibaiella</taxon>
    </lineage>
</organism>
<dbReference type="RefSeq" id="WP_150030906.1">
    <property type="nucleotide sequence ID" value="NZ_VWSH01000001.1"/>
</dbReference>
<dbReference type="AlphaFoldDB" id="A0A5M6CTJ9"/>
<protein>
    <submittedName>
        <fullName evidence="1">Nuclear transport factor 2 family protein</fullName>
    </submittedName>
</protein>
<evidence type="ECO:0000313" key="2">
    <source>
        <dbReference type="Proteomes" id="UP000323632"/>
    </source>
</evidence>
<sequence>MKESIAQFFDDYARRFNESLPGGVVDIEKTAACFAASFIESNPNKIICTKNDEAFKASIPHGFEYYRSIGLQSMKICSKAITILDDFHALVKVHWQSLYIKKEGNKMELGFDIHYMVRRENNQIQIFSYTSGDEQEFLEKHGLVPYK</sequence>
<dbReference type="EMBL" id="VWSH01000001">
    <property type="protein sequence ID" value="KAA5536335.1"/>
    <property type="molecule type" value="Genomic_DNA"/>
</dbReference>
<accession>A0A5M6CTJ9</accession>
<gene>
    <name evidence="1" type="ORF">F0919_01310</name>
</gene>
<comment type="caution">
    <text evidence="1">The sequence shown here is derived from an EMBL/GenBank/DDBJ whole genome shotgun (WGS) entry which is preliminary data.</text>
</comment>
<dbReference type="Proteomes" id="UP000323632">
    <property type="component" value="Unassembled WGS sequence"/>
</dbReference>
<keyword evidence="2" id="KW-1185">Reference proteome</keyword>
<evidence type="ECO:0000313" key="1">
    <source>
        <dbReference type="EMBL" id="KAA5536335.1"/>
    </source>
</evidence>